<dbReference type="KEGG" id="cst:CLOST_1315"/>
<organism evidence="1 2">
    <name type="scientific">Acetoanaerobium sticklandii (strain ATCC 12662 / DSM 519 / JCM 1433 / CCUG 9281 / NCIMB 10654 / HF)</name>
    <name type="common">Clostridium sticklandii</name>
    <dbReference type="NCBI Taxonomy" id="499177"/>
    <lineage>
        <taxon>Bacteria</taxon>
        <taxon>Bacillati</taxon>
        <taxon>Bacillota</taxon>
        <taxon>Clostridia</taxon>
        <taxon>Peptostreptococcales</taxon>
        <taxon>Filifactoraceae</taxon>
        <taxon>Acetoanaerobium</taxon>
    </lineage>
</organism>
<name>E3PRD1_ACESD</name>
<sequence>MKLINKVYIIIAITLVCLTYSQIPAFSNQLANQNIRIGLFFNSTALSQANLKASNLNILNENNSVLGTIFGDASYTISPVNKEIILLDKTYYDLNTALIEIQTSGGLFNNNFVYLTSDGYKTATYSIQADNISSMINSKNIGLFSSAGNPIIVYDNSMKLKFSNSDYQKHIEIQNKPYRGNISFQLDSSNKLTVINTLPIEDYLYGVVAKRNACILE</sequence>
<reference evidence="2" key="1">
    <citation type="journal article" date="2010" name="BMC Genomics">
        <title>Clostridium sticklandii, a specialist in amino acid degradation:revisiting its metabolism through its genome sequence.</title>
        <authorList>
            <person name="Fonknechten N."/>
            <person name="Chaussonnerie S."/>
            <person name="Tricot S."/>
            <person name="Lajus A."/>
            <person name="Andreesen J.R."/>
            <person name="Perchat N."/>
            <person name="Pelletier E."/>
            <person name="Gouyvenoux M."/>
            <person name="Barbe V."/>
            <person name="Salanoubat M."/>
            <person name="Le Paslier D."/>
            <person name="Weissenbach J."/>
            <person name="Cohen G.N."/>
            <person name="Kreimeyer A."/>
        </authorList>
    </citation>
    <scope>NUCLEOTIDE SEQUENCE [LARGE SCALE GENOMIC DNA]</scope>
    <source>
        <strain evidence="2">ATCC 12662 / DSM 519 / JCM 1433 / CCUG 9281 / NCIMB 10654 / HF</strain>
    </source>
</reference>
<accession>E3PRD1</accession>
<dbReference type="Proteomes" id="UP000007041">
    <property type="component" value="Chromosome"/>
</dbReference>
<keyword evidence="2" id="KW-1185">Reference proteome</keyword>
<protein>
    <submittedName>
        <fullName evidence="1">Uncharacterized protein</fullName>
    </submittedName>
</protein>
<dbReference type="AlphaFoldDB" id="E3PRD1"/>
<dbReference type="EMBL" id="FP565809">
    <property type="protein sequence ID" value="CBH21435.1"/>
    <property type="molecule type" value="Genomic_DNA"/>
</dbReference>
<proteinExistence type="predicted"/>
<dbReference type="STRING" id="1511.CLOST_1315"/>
<dbReference type="HOGENOM" id="CLU_1270486_0_0_9"/>
<evidence type="ECO:0000313" key="1">
    <source>
        <dbReference type="EMBL" id="CBH21435.1"/>
    </source>
</evidence>
<dbReference type="BioCyc" id="CSTI499177:GJE9-1363-MONOMER"/>
<gene>
    <name evidence="1" type="ordered locus">CLOST_1315</name>
</gene>
<evidence type="ECO:0000313" key="2">
    <source>
        <dbReference type="Proteomes" id="UP000007041"/>
    </source>
</evidence>